<dbReference type="Proteomes" id="UP000419017">
    <property type="component" value="Unassembled WGS sequence"/>
</dbReference>
<sequence>MIRILILDKKILVYMDKKILEFKVSNVYKEIEDILYELDISKAVLIVEDLLIIDKLKEVLKVANIKISGIYNLYEIVFNEYKEVIVKENEEYFFISDKDKKSLNFTDDDNIDLSGMRVFDANILYENILALDKIRAKNLNKNDINIKYYILLFILLFSISYLILDKIYDVSKLDMEKKNKELNLRKIERDYQIYNLEIEKEMEKKELIFIYDSIEKYSLKEKVDKLLNMSKNYFYFTEIYINNESIRLKGECSSLKSLDEEFKKYTIYELLKYDKYIYFDISYTLKEKNEKI</sequence>
<dbReference type="EMBL" id="CABWIB010000001">
    <property type="protein sequence ID" value="VWL85451.1"/>
    <property type="molecule type" value="Genomic_DNA"/>
</dbReference>
<evidence type="ECO:0000313" key="4">
    <source>
        <dbReference type="Proteomes" id="UP000419017"/>
    </source>
</evidence>
<keyword evidence="2" id="KW-0812">Transmembrane</keyword>
<evidence type="ECO:0000256" key="1">
    <source>
        <dbReference type="SAM" id="Coils"/>
    </source>
</evidence>
<proteinExistence type="predicted"/>
<gene>
    <name evidence="3" type="ORF">OMES3154_00736</name>
</gene>
<keyword evidence="2" id="KW-1133">Transmembrane helix</keyword>
<keyword evidence="4" id="KW-1185">Reference proteome</keyword>
<feature type="coiled-coil region" evidence="1">
    <location>
        <begin position="170"/>
        <end position="204"/>
    </location>
</feature>
<keyword evidence="2" id="KW-0472">Membrane</keyword>
<evidence type="ECO:0008006" key="5">
    <source>
        <dbReference type="Google" id="ProtNLM"/>
    </source>
</evidence>
<feature type="transmembrane region" description="Helical" evidence="2">
    <location>
        <begin position="146"/>
        <end position="164"/>
    </location>
</feature>
<protein>
    <recommendedName>
        <fullName evidence="5">Fimbrial assembly family protein</fullName>
    </recommendedName>
</protein>
<name>A0A6I8MDC3_9FUSO</name>
<evidence type="ECO:0000313" key="3">
    <source>
        <dbReference type="EMBL" id="VWL85451.1"/>
    </source>
</evidence>
<accession>A0A6I8MDC3</accession>
<evidence type="ECO:0000256" key="2">
    <source>
        <dbReference type="SAM" id="Phobius"/>
    </source>
</evidence>
<keyword evidence="1" id="KW-0175">Coiled coil</keyword>
<organism evidence="3 4">
    <name type="scientific">Oceanivirga miroungae</name>
    <dbReference type="NCBI Taxonomy" id="1130046"/>
    <lineage>
        <taxon>Bacteria</taxon>
        <taxon>Fusobacteriati</taxon>
        <taxon>Fusobacteriota</taxon>
        <taxon>Fusobacteriia</taxon>
        <taxon>Fusobacteriales</taxon>
        <taxon>Leptotrichiaceae</taxon>
        <taxon>Oceanivirga</taxon>
    </lineage>
</organism>
<dbReference type="AlphaFoldDB" id="A0A6I8MDC3"/>
<reference evidence="3 4" key="1">
    <citation type="submission" date="2019-10" db="EMBL/GenBank/DDBJ databases">
        <authorList>
            <person name="Blom J."/>
        </authorList>
    </citation>
    <scope>NUCLEOTIDE SEQUENCE [LARGE SCALE GENOMIC DNA]</scope>
    <source>
        <strain evidence="3 4">ES3154-GLU</strain>
    </source>
</reference>